<accession>A0ABT2J4L8</accession>
<sequence>MRLIAVDGPSGSGKSTYAAELARELGAALVSTDDFATWDDPVSWWPRLVEGVLDPLAAGRPGRYVRTEWTGGRPHPGATVTVEVPEILVLEGVSAGRRSIAPRLSGLVWCAVPDPAERLARAVARDGERAREALLAWQAFERGWFAVDGTEQRADHIVVNGTDSSDNGHA</sequence>
<dbReference type="InterPro" id="IPR027417">
    <property type="entry name" value="P-loop_NTPase"/>
</dbReference>
<protein>
    <submittedName>
        <fullName evidence="1">AAA family ATPase</fullName>
    </submittedName>
</protein>
<dbReference type="Gene3D" id="3.40.50.300">
    <property type="entry name" value="P-loop containing nucleotide triphosphate hydrolases"/>
    <property type="match status" value="1"/>
</dbReference>
<dbReference type="Pfam" id="PF13671">
    <property type="entry name" value="AAA_33"/>
    <property type="match status" value="1"/>
</dbReference>
<evidence type="ECO:0000313" key="1">
    <source>
        <dbReference type="EMBL" id="MCT2582430.1"/>
    </source>
</evidence>
<gene>
    <name evidence="1" type="ORF">JT362_04755</name>
</gene>
<keyword evidence="2" id="KW-1185">Reference proteome</keyword>
<organism evidence="1 2">
    <name type="scientific">Actinophytocola gossypii</name>
    <dbReference type="NCBI Taxonomy" id="2812003"/>
    <lineage>
        <taxon>Bacteria</taxon>
        <taxon>Bacillati</taxon>
        <taxon>Actinomycetota</taxon>
        <taxon>Actinomycetes</taxon>
        <taxon>Pseudonocardiales</taxon>
        <taxon>Pseudonocardiaceae</taxon>
    </lineage>
</organism>
<dbReference type="SUPFAM" id="SSF52540">
    <property type="entry name" value="P-loop containing nucleoside triphosphate hydrolases"/>
    <property type="match status" value="1"/>
</dbReference>
<evidence type="ECO:0000313" key="2">
    <source>
        <dbReference type="Proteomes" id="UP001156441"/>
    </source>
</evidence>
<proteinExistence type="predicted"/>
<reference evidence="1 2" key="1">
    <citation type="submission" date="2021-02" db="EMBL/GenBank/DDBJ databases">
        <title>Actinophytocola xerophila sp. nov., isolated from soil of cotton cropping field.</title>
        <authorList>
            <person name="Huang R."/>
            <person name="Chen X."/>
            <person name="Ge X."/>
            <person name="Liu W."/>
        </authorList>
    </citation>
    <scope>NUCLEOTIDE SEQUENCE [LARGE SCALE GENOMIC DNA]</scope>
    <source>
        <strain evidence="1 2">S1-96</strain>
    </source>
</reference>
<dbReference type="EMBL" id="JAFFZE010000006">
    <property type="protein sequence ID" value="MCT2582430.1"/>
    <property type="molecule type" value="Genomic_DNA"/>
</dbReference>
<name>A0ABT2J4L8_9PSEU</name>
<comment type="caution">
    <text evidence="1">The sequence shown here is derived from an EMBL/GenBank/DDBJ whole genome shotgun (WGS) entry which is preliminary data.</text>
</comment>
<dbReference type="Proteomes" id="UP001156441">
    <property type="component" value="Unassembled WGS sequence"/>
</dbReference>